<protein>
    <submittedName>
        <fullName evidence="1">Uncharacterized protein</fullName>
    </submittedName>
</protein>
<dbReference type="EMBL" id="KB445578">
    <property type="protein sequence ID" value="EMD89690.1"/>
    <property type="molecule type" value="Genomic_DNA"/>
</dbReference>
<name>M2SWE2_COCH5</name>
<dbReference type="PANTHER" id="PTHR37049:SF4">
    <property type="entry name" value="RHODANESE DOMAIN-CONTAINING PROTEIN"/>
    <property type="match status" value="1"/>
</dbReference>
<accession>M2SWE2</accession>
<dbReference type="HOGENOM" id="CLU_933855_0_0_1"/>
<proteinExistence type="predicted"/>
<dbReference type="OrthoDB" id="10411036at2759"/>
<dbReference type="STRING" id="701091.M2SWE2"/>
<dbReference type="InterPro" id="IPR052766">
    <property type="entry name" value="S41A_metabolite_peptidase"/>
</dbReference>
<dbReference type="PANTHER" id="PTHR37049">
    <property type="entry name" value="PEPTIDASE S41 FAMILY PROTEIN"/>
    <property type="match status" value="1"/>
</dbReference>
<dbReference type="Proteomes" id="UP000016936">
    <property type="component" value="Unassembled WGS sequence"/>
</dbReference>
<organism evidence="1 2">
    <name type="scientific">Cochliobolus heterostrophus (strain C5 / ATCC 48332 / race O)</name>
    <name type="common">Southern corn leaf blight fungus</name>
    <name type="synonym">Bipolaris maydis</name>
    <dbReference type="NCBI Taxonomy" id="701091"/>
    <lineage>
        <taxon>Eukaryota</taxon>
        <taxon>Fungi</taxon>
        <taxon>Dikarya</taxon>
        <taxon>Ascomycota</taxon>
        <taxon>Pezizomycotina</taxon>
        <taxon>Dothideomycetes</taxon>
        <taxon>Pleosporomycetidae</taxon>
        <taxon>Pleosporales</taxon>
        <taxon>Pleosporineae</taxon>
        <taxon>Pleosporaceae</taxon>
        <taxon>Bipolaris</taxon>
    </lineage>
</organism>
<reference evidence="1 2" key="1">
    <citation type="journal article" date="2012" name="PLoS Pathog.">
        <title>Diverse lifestyles and strategies of plant pathogenesis encoded in the genomes of eighteen Dothideomycetes fungi.</title>
        <authorList>
            <person name="Ohm R.A."/>
            <person name="Feau N."/>
            <person name="Henrissat B."/>
            <person name="Schoch C.L."/>
            <person name="Horwitz B.A."/>
            <person name="Barry K.W."/>
            <person name="Condon B.J."/>
            <person name="Copeland A.C."/>
            <person name="Dhillon B."/>
            <person name="Glaser F."/>
            <person name="Hesse C.N."/>
            <person name="Kosti I."/>
            <person name="LaButti K."/>
            <person name="Lindquist E.A."/>
            <person name="Lucas S."/>
            <person name="Salamov A.A."/>
            <person name="Bradshaw R.E."/>
            <person name="Ciuffetti L."/>
            <person name="Hamelin R.C."/>
            <person name="Kema G.H.J."/>
            <person name="Lawrence C."/>
            <person name="Scott J.A."/>
            <person name="Spatafora J.W."/>
            <person name="Turgeon B.G."/>
            <person name="de Wit P.J.G.M."/>
            <person name="Zhong S."/>
            <person name="Goodwin S.B."/>
            <person name="Grigoriev I.V."/>
        </authorList>
    </citation>
    <scope>NUCLEOTIDE SEQUENCE [LARGE SCALE GENOMIC DNA]</scope>
    <source>
        <strain evidence="2">C5 / ATCC 48332 / race O</strain>
    </source>
</reference>
<evidence type="ECO:0000313" key="1">
    <source>
        <dbReference type="EMBL" id="EMD89690.1"/>
    </source>
</evidence>
<reference evidence="2" key="2">
    <citation type="journal article" date="2013" name="PLoS Genet.">
        <title>Comparative genome structure, secondary metabolite, and effector coding capacity across Cochliobolus pathogens.</title>
        <authorList>
            <person name="Condon B.J."/>
            <person name="Leng Y."/>
            <person name="Wu D."/>
            <person name="Bushley K.E."/>
            <person name="Ohm R.A."/>
            <person name="Otillar R."/>
            <person name="Martin J."/>
            <person name="Schackwitz W."/>
            <person name="Grimwood J."/>
            <person name="MohdZainudin N."/>
            <person name="Xue C."/>
            <person name="Wang R."/>
            <person name="Manning V.A."/>
            <person name="Dhillon B."/>
            <person name="Tu Z.J."/>
            <person name="Steffenson B.J."/>
            <person name="Salamov A."/>
            <person name="Sun H."/>
            <person name="Lowry S."/>
            <person name="LaButti K."/>
            <person name="Han J."/>
            <person name="Copeland A."/>
            <person name="Lindquist E."/>
            <person name="Barry K."/>
            <person name="Schmutz J."/>
            <person name="Baker S.E."/>
            <person name="Ciuffetti L.M."/>
            <person name="Grigoriev I.V."/>
            <person name="Zhong S."/>
            <person name="Turgeon B.G."/>
        </authorList>
    </citation>
    <scope>NUCLEOTIDE SEQUENCE [LARGE SCALE GENOMIC DNA]</scope>
    <source>
        <strain evidence="2">C5 / ATCC 48332 / race O</strain>
    </source>
</reference>
<evidence type="ECO:0000313" key="2">
    <source>
        <dbReference type="Proteomes" id="UP000016936"/>
    </source>
</evidence>
<sequence>MVFVAGRIKEATVKPGTISSSLDSGNRCNGTPIYRHSLSLTPNSRASFPVPLVSVSDDVKESPKPYVYDDILIELLNKITWTPSYIPCISSQVRHMDHDGELFPGLRTHLTSMGLPTTRRNTNCNGPSLRKCSTNITSVPLENWKQQHGAVKNKGIDFTNLVRWNTAKEYIYGSDLISNYKQLFATEDVIMVTGTMCSSACSISADLMRKRAGVRKVALEGQPRKDTMHVIANLISTPEEAARSNKKELDTSAAGKSVADSAWLGRNFRIVGSVTLHYPTIRKRELSFEEKDHNKVEQ</sequence>
<dbReference type="AlphaFoldDB" id="M2SWE2"/>
<keyword evidence="2" id="KW-1185">Reference proteome</keyword>
<gene>
    <name evidence="1" type="ORF">COCHEDRAFT_1031092</name>
</gene>